<dbReference type="InterPro" id="IPR014169">
    <property type="entry name" value="Pal_lipo_C"/>
</dbReference>
<accession>A0A437NCJ3</accession>
<dbReference type="PANTHER" id="PTHR30329:SF21">
    <property type="entry name" value="LIPOPROTEIN YIAD-RELATED"/>
    <property type="match status" value="1"/>
</dbReference>
<feature type="chain" id="PRO_5019181588" description="Peptidoglycan-associated lipoprotein" evidence="10">
    <location>
        <begin position="22"/>
        <end position="174"/>
    </location>
</feature>
<keyword evidence="13" id="KW-1185">Reference proteome</keyword>
<comment type="function">
    <text evidence="8">Part of the Tol-Pal system, which plays a role in outer membrane invagination during cell division and is important for maintaining outer membrane integrity.</text>
</comment>
<evidence type="ECO:0000256" key="9">
    <source>
        <dbReference type="SAM" id="MobiDB-lite"/>
    </source>
</evidence>
<dbReference type="HAMAP" id="MF_02204">
    <property type="entry name" value="Pal"/>
    <property type="match status" value="1"/>
</dbReference>
<evidence type="ECO:0000256" key="10">
    <source>
        <dbReference type="SAM" id="SignalP"/>
    </source>
</evidence>
<gene>
    <name evidence="8 12" type="primary">pal</name>
    <name evidence="12" type="ORF">EOE18_00940</name>
</gene>
<dbReference type="GO" id="GO:0051301">
    <property type="term" value="P:cell division"/>
    <property type="evidence" value="ECO:0007669"/>
    <property type="project" value="UniProtKB-UniRule"/>
</dbReference>
<sequence length="174" mass="18245">MPSTRTLGTLLLTTTAALSLAACAKKPPVVLPPPPPAPVETPAPPPPPPAPTGPVPGSSADFNANVPTTVLFDLDKFNIDAADQDILKAQAAWLLKYPAKAATIEGHADERGTREYNLALGERRATAAKNYLVSLGVAASRLSTVSYGKERPVDPASTEEAWAKNRRAVTVTID</sequence>
<feature type="signal peptide" evidence="10">
    <location>
        <begin position="1"/>
        <end position="21"/>
    </location>
</feature>
<feature type="domain" description="OmpA-like" evidence="11">
    <location>
        <begin position="59"/>
        <end position="174"/>
    </location>
</feature>
<protein>
    <recommendedName>
        <fullName evidence="8">Peptidoglycan-associated lipoprotein</fullName>
        <shortName evidence="8">PAL</shortName>
    </recommendedName>
</protein>
<dbReference type="InterPro" id="IPR050330">
    <property type="entry name" value="Bact_OuterMem_StrucFunc"/>
</dbReference>
<evidence type="ECO:0000256" key="5">
    <source>
        <dbReference type="ARBA" id="ARBA00023237"/>
    </source>
</evidence>
<dbReference type="NCBIfam" id="TIGR02802">
    <property type="entry name" value="Pal_lipo"/>
    <property type="match status" value="1"/>
</dbReference>
<dbReference type="CDD" id="cd07185">
    <property type="entry name" value="OmpA_C-like"/>
    <property type="match status" value="1"/>
</dbReference>
<dbReference type="OrthoDB" id="9809164at2"/>
<comment type="caution">
    <text evidence="12">The sequence shown here is derived from an EMBL/GenBank/DDBJ whole genome shotgun (WGS) entry which is preliminary data.</text>
</comment>
<dbReference type="PRINTS" id="PR01021">
    <property type="entry name" value="OMPADOMAIN"/>
</dbReference>
<evidence type="ECO:0000256" key="4">
    <source>
        <dbReference type="ARBA" id="ARBA00023139"/>
    </source>
</evidence>
<evidence type="ECO:0000256" key="2">
    <source>
        <dbReference type="ARBA" id="ARBA00022729"/>
    </source>
</evidence>
<keyword evidence="1 8" id="KW-0132">Cell division</keyword>
<dbReference type="InterPro" id="IPR006665">
    <property type="entry name" value="OmpA-like"/>
</dbReference>
<dbReference type="AlphaFoldDB" id="A0A437NCJ3"/>
<evidence type="ECO:0000256" key="7">
    <source>
        <dbReference type="ARBA" id="ARBA00023306"/>
    </source>
</evidence>
<evidence type="ECO:0000256" key="1">
    <source>
        <dbReference type="ARBA" id="ARBA00022618"/>
    </source>
</evidence>
<reference evidence="12 13" key="1">
    <citation type="submission" date="2019-01" db="EMBL/GenBank/DDBJ databases">
        <authorList>
            <person name="Chen W.-M."/>
        </authorList>
    </citation>
    <scope>NUCLEOTIDE SEQUENCE [LARGE SCALE GENOMIC DNA]</scope>
    <source>
        <strain evidence="12 13">FSY-9</strain>
    </source>
</reference>
<keyword evidence="2 8" id="KW-0732">Signal</keyword>
<dbReference type="PROSITE" id="PS51123">
    <property type="entry name" value="OMPA_2"/>
    <property type="match status" value="1"/>
</dbReference>
<proteinExistence type="inferred from homology"/>
<organism evidence="12 13">
    <name type="scientific">Novosphingobium umbonatum</name>
    <dbReference type="NCBI Taxonomy" id="1908524"/>
    <lineage>
        <taxon>Bacteria</taxon>
        <taxon>Pseudomonadati</taxon>
        <taxon>Pseudomonadota</taxon>
        <taxon>Alphaproteobacteria</taxon>
        <taxon>Sphingomonadales</taxon>
        <taxon>Sphingomonadaceae</taxon>
        <taxon>Novosphingobium</taxon>
    </lineage>
</organism>
<dbReference type="Proteomes" id="UP000282837">
    <property type="component" value="Unassembled WGS sequence"/>
</dbReference>
<evidence type="ECO:0000256" key="3">
    <source>
        <dbReference type="ARBA" id="ARBA00023136"/>
    </source>
</evidence>
<keyword evidence="4 8" id="KW-0564">Palmitate</keyword>
<dbReference type="SUPFAM" id="SSF103088">
    <property type="entry name" value="OmpA-like"/>
    <property type="match status" value="1"/>
</dbReference>
<dbReference type="InterPro" id="IPR006690">
    <property type="entry name" value="OMPA-like_CS"/>
</dbReference>
<dbReference type="PROSITE" id="PS01068">
    <property type="entry name" value="OMPA_1"/>
    <property type="match status" value="1"/>
</dbReference>
<dbReference type="InterPro" id="IPR006664">
    <property type="entry name" value="OMP_bac"/>
</dbReference>
<evidence type="ECO:0000313" key="12">
    <source>
        <dbReference type="EMBL" id="RVU07683.1"/>
    </source>
</evidence>
<dbReference type="PROSITE" id="PS51257">
    <property type="entry name" value="PROKAR_LIPOPROTEIN"/>
    <property type="match status" value="1"/>
</dbReference>
<keyword evidence="5 8" id="KW-0998">Cell outer membrane</keyword>
<dbReference type="InterPro" id="IPR039001">
    <property type="entry name" value="Pal"/>
</dbReference>
<evidence type="ECO:0000259" key="11">
    <source>
        <dbReference type="PROSITE" id="PS51123"/>
    </source>
</evidence>
<dbReference type="Gene3D" id="3.30.1330.60">
    <property type="entry name" value="OmpA-like domain"/>
    <property type="match status" value="1"/>
</dbReference>
<comment type="similarity">
    <text evidence="8">Belongs to the Pal lipoprotein family.</text>
</comment>
<evidence type="ECO:0000256" key="6">
    <source>
        <dbReference type="ARBA" id="ARBA00023288"/>
    </source>
</evidence>
<evidence type="ECO:0000313" key="13">
    <source>
        <dbReference type="Proteomes" id="UP000282837"/>
    </source>
</evidence>
<name>A0A437NCJ3_9SPHN</name>
<feature type="compositionally biased region" description="Pro residues" evidence="9">
    <location>
        <begin position="29"/>
        <end position="54"/>
    </location>
</feature>
<evidence type="ECO:0000256" key="8">
    <source>
        <dbReference type="HAMAP-Rule" id="MF_02204"/>
    </source>
</evidence>
<comment type="subunit">
    <text evidence="8">The Tol-Pal system is composed of five core proteins: the inner membrane proteins TolA, TolQ and TolR, the periplasmic protein TolB and the outer membrane protein Pal. They form a network linking the inner and outer membranes and the peptidoglycan layer.</text>
</comment>
<dbReference type="EMBL" id="SACO01000001">
    <property type="protein sequence ID" value="RVU07683.1"/>
    <property type="molecule type" value="Genomic_DNA"/>
</dbReference>
<comment type="subcellular location">
    <subcellularLocation>
        <location evidence="8">Cell outer membrane</location>
        <topology evidence="8">Lipid-anchor</topology>
    </subcellularLocation>
</comment>
<dbReference type="Pfam" id="PF00691">
    <property type="entry name" value="OmpA"/>
    <property type="match status" value="1"/>
</dbReference>
<dbReference type="PANTHER" id="PTHR30329">
    <property type="entry name" value="STATOR ELEMENT OF FLAGELLAR MOTOR COMPLEX"/>
    <property type="match status" value="1"/>
</dbReference>
<dbReference type="GO" id="GO:0009279">
    <property type="term" value="C:cell outer membrane"/>
    <property type="evidence" value="ECO:0007669"/>
    <property type="project" value="UniProtKB-SubCell"/>
</dbReference>
<keyword evidence="7 8" id="KW-0131">Cell cycle</keyword>
<keyword evidence="3 8" id="KW-0472">Membrane</keyword>
<dbReference type="InterPro" id="IPR036737">
    <property type="entry name" value="OmpA-like_sf"/>
</dbReference>
<feature type="region of interest" description="Disordered" evidence="9">
    <location>
        <begin position="26"/>
        <end position="61"/>
    </location>
</feature>
<keyword evidence="6 8" id="KW-0449">Lipoprotein</keyword>